<name>A0ABU2NJM5_9PSEU</name>
<proteinExistence type="predicted"/>
<comment type="caution">
    <text evidence="1">The sequence shown here is derived from an EMBL/GenBank/DDBJ whole genome shotgun (WGS) entry which is preliminary data.</text>
</comment>
<accession>A0ABU2NJM5</accession>
<organism evidence="1 2">
    <name type="scientific">Pseudonocardia charpentierae</name>
    <dbReference type="NCBI Taxonomy" id="3075545"/>
    <lineage>
        <taxon>Bacteria</taxon>
        <taxon>Bacillati</taxon>
        <taxon>Actinomycetota</taxon>
        <taxon>Actinomycetes</taxon>
        <taxon>Pseudonocardiales</taxon>
        <taxon>Pseudonocardiaceae</taxon>
        <taxon>Pseudonocardia</taxon>
    </lineage>
</organism>
<evidence type="ECO:0000313" key="2">
    <source>
        <dbReference type="Proteomes" id="UP001183202"/>
    </source>
</evidence>
<dbReference type="EMBL" id="JAVREJ010000045">
    <property type="protein sequence ID" value="MDT0353787.1"/>
    <property type="molecule type" value="Genomic_DNA"/>
</dbReference>
<reference evidence="2" key="1">
    <citation type="submission" date="2023-07" db="EMBL/GenBank/DDBJ databases">
        <title>30 novel species of actinomycetes from the DSMZ collection.</title>
        <authorList>
            <person name="Nouioui I."/>
        </authorList>
    </citation>
    <scope>NUCLEOTIDE SEQUENCE [LARGE SCALE GENOMIC DNA]</scope>
    <source>
        <strain evidence="2">DSM 45834</strain>
    </source>
</reference>
<gene>
    <name evidence="1" type="ORF">RM445_30295</name>
</gene>
<sequence>MESLSHGCDVCSATGRDISVGNNDLTDRERQHLARHAARDAGGFFMTSEILADLTRYVRVYEATSGQMEQFAELVELAGYVHALIQLPSRPLTDPLSRSPAEMAALRARAAEQRKVADAAKKHLTAPPGPLQDAAGQEFLAARAAYEAAFPTAPPTGGGAP</sequence>
<protein>
    <submittedName>
        <fullName evidence="1">Uncharacterized protein</fullName>
    </submittedName>
</protein>
<evidence type="ECO:0000313" key="1">
    <source>
        <dbReference type="EMBL" id="MDT0353787.1"/>
    </source>
</evidence>
<keyword evidence="2" id="KW-1185">Reference proteome</keyword>
<dbReference type="Proteomes" id="UP001183202">
    <property type="component" value="Unassembled WGS sequence"/>
</dbReference>
<dbReference type="RefSeq" id="WP_311560299.1">
    <property type="nucleotide sequence ID" value="NZ_JAVREJ010000045.1"/>
</dbReference>